<evidence type="ECO:0000259" key="6">
    <source>
        <dbReference type="PROSITE" id="PS50043"/>
    </source>
</evidence>
<evidence type="ECO:0000256" key="4">
    <source>
        <dbReference type="ARBA" id="ARBA00023163"/>
    </source>
</evidence>
<dbReference type="InterPro" id="IPR000792">
    <property type="entry name" value="Tscrpt_reg_LuxR_C"/>
</dbReference>
<evidence type="ECO:0000313" key="9">
    <source>
        <dbReference type="Proteomes" id="UP000319836"/>
    </source>
</evidence>
<dbReference type="InterPro" id="IPR039420">
    <property type="entry name" value="WalR-like"/>
</dbReference>
<reference evidence="8 9" key="1">
    <citation type="journal article" date="2019" name="Nat. Microbiol.">
        <title>Mediterranean grassland soil C-N compound turnover is dependent on rainfall and depth, and is mediated by genomically divergent microorganisms.</title>
        <authorList>
            <person name="Diamond S."/>
            <person name="Andeer P.F."/>
            <person name="Li Z."/>
            <person name="Crits-Christoph A."/>
            <person name="Burstein D."/>
            <person name="Anantharaman K."/>
            <person name="Lane K.R."/>
            <person name="Thomas B.C."/>
            <person name="Pan C."/>
            <person name="Northen T.R."/>
            <person name="Banfield J.F."/>
        </authorList>
    </citation>
    <scope>NUCLEOTIDE SEQUENCE [LARGE SCALE GENOMIC DNA]</scope>
    <source>
        <strain evidence="8">WS_10</strain>
    </source>
</reference>
<keyword evidence="4" id="KW-0804">Transcription</keyword>
<feature type="modified residue" description="4-aspartylphosphate" evidence="5">
    <location>
        <position position="53"/>
    </location>
</feature>
<feature type="domain" description="Response regulatory" evidence="7">
    <location>
        <begin position="3"/>
        <end position="118"/>
    </location>
</feature>
<keyword evidence="3" id="KW-0238">DNA-binding</keyword>
<dbReference type="Gene3D" id="3.40.50.2300">
    <property type="match status" value="1"/>
</dbReference>
<dbReference type="PRINTS" id="PR00038">
    <property type="entry name" value="HTHLUXR"/>
</dbReference>
<dbReference type="PANTHER" id="PTHR43214">
    <property type="entry name" value="TWO-COMPONENT RESPONSE REGULATOR"/>
    <property type="match status" value="1"/>
</dbReference>
<dbReference type="InterPro" id="IPR011006">
    <property type="entry name" value="CheY-like_superfamily"/>
</dbReference>
<dbReference type="SMART" id="SM00421">
    <property type="entry name" value="HTH_LUXR"/>
    <property type="match status" value="1"/>
</dbReference>
<organism evidence="8 9">
    <name type="scientific">Eiseniibacteriota bacterium</name>
    <dbReference type="NCBI Taxonomy" id="2212470"/>
    <lineage>
        <taxon>Bacteria</taxon>
        <taxon>Candidatus Eiseniibacteriota</taxon>
    </lineage>
</organism>
<evidence type="ECO:0000256" key="1">
    <source>
        <dbReference type="ARBA" id="ARBA00022553"/>
    </source>
</evidence>
<keyword evidence="2" id="KW-0805">Transcription regulation</keyword>
<proteinExistence type="predicted"/>
<evidence type="ECO:0000256" key="3">
    <source>
        <dbReference type="ARBA" id="ARBA00023125"/>
    </source>
</evidence>
<feature type="domain" description="HTH luxR-type" evidence="6">
    <location>
        <begin position="144"/>
        <end position="205"/>
    </location>
</feature>
<dbReference type="SUPFAM" id="SSF52172">
    <property type="entry name" value="CheY-like"/>
    <property type="match status" value="1"/>
</dbReference>
<dbReference type="GO" id="GO:0000160">
    <property type="term" value="P:phosphorelay signal transduction system"/>
    <property type="evidence" value="ECO:0007669"/>
    <property type="project" value="InterPro"/>
</dbReference>
<evidence type="ECO:0000256" key="5">
    <source>
        <dbReference type="PROSITE-ProRule" id="PRU00169"/>
    </source>
</evidence>
<dbReference type="SUPFAM" id="SSF46894">
    <property type="entry name" value="C-terminal effector domain of the bipartite response regulators"/>
    <property type="match status" value="1"/>
</dbReference>
<dbReference type="CDD" id="cd17535">
    <property type="entry name" value="REC_NarL-like"/>
    <property type="match status" value="1"/>
</dbReference>
<dbReference type="InterPro" id="IPR058245">
    <property type="entry name" value="NreC/VraR/RcsB-like_REC"/>
</dbReference>
<accession>A0A538U6B7</accession>
<dbReference type="PANTHER" id="PTHR43214:SF41">
    <property type="entry name" value="NITRATE_NITRITE RESPONSE REGULATOR PROTEIN NARP"/>
    <property type="match status" value="1"/>
</dbReference>
<gene>
    <name evidence="8" type="ORF">E6K80_05620</name>
</gene>
<dbReference type="InterPro" id="IPR001789">
    <property type="entry name" value="Sig_transdc_resp-reg_receiver"/>
</dbReference>
<dbReference type="Pfam" id="PF00072">
    <property type="entry name" value="Response_reg"/>
    <property type="match status" value="1"/>
</dbReference>
<evidence type="ECO:0000313" key="8">
    <source>
        <dbReference type="EMBL" id="TMQ71442.1"/>
    </source>
</evidence>
<dbReference type="GO" id="GO:0003677">
    <property type="term" value="F:DNA binding"/>
    <property type="evidence" value="ECO:0007669"/>
    <property type="project" value="UniProtKB-KW"/>
</dbReference>
<dbReference type="InterPro" id="IPR016032">
    <property type="entry name" value="Sig_transdc_resp-reg_C-effctor"/>
</dbReference>
<dbReference type="CDD" id="cd06170">
    <property type="entry name" value="LuxR_C_like"/>
    <property type="match status" value="1"/>
</dbReference>
<dbReference type="AlphaFoldDB" id="A0A538U6B7"/>
<dbReference type="GO" id="GO:0006355">
    <property type="term" value="P:regulation of DNA-templated transcription"/>
    <property type="evidence" value="ECO:0007669"/>
    <property type="project" value="InterPro"/>
</dbReference>
<dbReference type="Proteomes" id="UP000319836">
    <property type="component" value="Unassembled WGS sequence"/>
</dbReference>
<dbReference type="Pfam" id="PF00196">
    <property type="entry name" value="GerE"/>
    <property type="match status" value="1"/>
</dbReference>
<protein>
    <submittedName>
        <fullName evidence="8">Response regulator transcription factor</fullName>
    </submittedName>
</protein>
<dbReference type="PROSITE" id="PS50110">
    <property type="entry name" value="RESPONSE_REGULATORY"/>
    <property type="match status" value="1"/>
</dbReference>
<evidence type="ECO:0000256" key="2">
    <source>
        <dbReference type="ARBA" id="ARBA00023015"/>
    </source>
</evidence>
<comment type="caution">
    <text evidence="8">The sequence shown here is derived from an EMBL/GenBank/DDBJ whole genome shotgun (WGS) entry which is preliminary data.</text>
</comment>
<name>A0A538U6B7_UNCEI</name>
<dbReference type="EMBL" id="VBPA01000126">
    <property type="protein sequence ID" value="TMQ71442.1"/>
    <property type="molecule type" value="Genomic_DNA"/>
</dbReference>
<dbReference type="PROSITE" id="PS50043">
    <property type="entry name" value="HTH_LUXR_2"/>
    <property type="match status" value="1"/>
</dbReference>
<dbReference type="SMART" id="SM00448">
    <property type="entry name" value="REC"/>
    <property type="match status" value="1"/>
</dbReference>
<keyword evidence="1 5" id="KW-0597">Phosphoprotein</keyword>
<evidence type="ECO:0000259" key="7">
    <source>
        <dbReference type="PROSITE" id="PS50110"/>
    </source>
</evidence>
<sequence>MLRVLLADDHPVVREGLRALLETHGLTIAGEAENGRQAVELARSIQTDVAILDIGMPELNGLDALRAIRREAPNVRVVLLTIHDDDAYVVEGRRLGALGFVLKSEAGAELLSAVQAAASGRTYLSPRLSSDVVEAMAAGMEPVSQRLTDREREVLQLISEGQTTKEAASMLGISVKTAGTHRTNIMRKLGVHETAGLVRYAIRQGLIRA</sequence>